<gene>
    <name evidence="11" type="ORF">ASS94_07585</name>
    <name evidence="10" type="ORF">M4L89_11335</name>
</gene>
<feature type="active site" description="Nucleophile" evidence="8">
    <location>
        <position position="8"/>
    </location>
</feature>
<feature type="domain" description="Phosphotyrosine protein phosphatase I" evidence="9">
    <location>
        <begin position="2"/>
        <end position="144"/>
    </location>
</feature>
<dbReference type="PANTHER" id="PTHR11717:SF7">
    <property type="entry name" value="LOW MOLECULAR WEIGHT PHOSPHOTYROSINE PROTEIN PHOSPHATASE"/>
    <property type="match status" value="1"/>
</dbReference>
<dbReference type="Pfam" id="PF01451">
    <property type="entry name" value="LMWPc"/>
    <property type="match status" value="1"/>
</dbReference>
<evidence type="ECO:0000313" key="10">
    <source>
        <dbReference type="EMBL" id="MDG0846817.1"/>
    </source>
</evidence>
<protein>
    <recommendedName>
        <fullName evidence="5">Low molecular weight protein-tyrosine-phosphatase PtpA</fullName>
        <ecNumber evidence="2">3.1.3.48</ecNumber>
    </recommendedName>
    <alternativeName>
        <fullName evidence="6">Phosphotyrosine phosphatase A</fullName>
    </alternativeName>
</protein>
<evidence type="ECO:0000256" key="2">
    <source>
        <dbReference type="ARBA" id="ARBA00013064"/>
    </source>
</evidence>
<dbReference type="Proteomes" id="UP000095464">
    <property type="component" value="Unassembled WGS sequence"/>
</dbReference>
<dbReference type="GeneID" id="69845486"/>
<reference evidence="11" key="2">
    <citation type="submission" date="2015-11" db="EMBL/GenBank/DDBJ databases">
        <authorList>
            <person name="Wolfe B.E."/>
        </authorList>
    </citation>
    <scope>NUCLEOTIDE SEQUENCE</scope>
    <source>
        <strain evidence="11">738_7</strain>
    </source>
</reference>
<dbReference type="PRINTS" id="PR00719">
    <property type="entry name" value="LMWPTPASE"/>
</dbReference>
<evidence type="ECO:0000256" key="3">
    <source>
        <dbReference type="ARBA" id="ARBA00022801"/>
    </source>
</evidence>
<dbReference type="KEGG" id="seqo:SE1039_16700"/>
<dbReference type="InterPro" id="IPR017867">
    <property type="entry name" value="Tyr_phospatase_low_mol_wt"/>
</dbReference>
<evidence type="ECO:0000313" key="11">
    <source>
        <dbReference type="EMBL" id="OEK55811.1"/>
    </source>
</evidence>
<evidence type="ECO:0000256" key="4">
    <source>
        <dbReference type="ARBA" id="ARBA00022912"/>
    </source>
</evidence>
<accession>A0A1E5TJ15</accession>
<dbReference type="SMART" id="SM00226">
    <property type="entry name" value="LMWPc"/>
    <property type="match status" value="1"/>
</dbReference>
<dbReference type="InterPro" id="IPR023485">
    <property type="entry name" value="Ptyr_pPase"/>
</dbReference>
<evidence type="ECO:0000256" key="8">
    <source>
        <dbReference type="PIRSR" id="PIRSR617867-1"/>
    </source>
</evidence>
<proteinExistence type="inferred from homology"/>
<feature type="active site" description="Proton donor" evidence="8">
    <location>
        <position position="120"/>
    </location>
</feature>
<feature type="active site" evidence="8">
    <location>
        <position position="14"/>
    </location>
</feature>
<organism evidence="10 13">
    <name type="scientific">Staphylococcus equorum</name>
    <dbReference type="NCBI Taxonomy" id="246432"/>
    <lineage>
        <taxon>Bacteria</taxon>
        <taxon>Bacillati</taxon>
        <taxon>Bacillota</taxon>
        <taxon>Bacilli</taxon>
        <taxon>Bacillales</taxon>
        <taxon>Staphylococcaceae</taxon>
        <taxon>Staphylococcus</taxon>
    </lineage>
</organism>
<dbReference type="SUPFAM" id="SSF52788">
    <property type="entry name" value="Phosphotyrosine protein phosphatases I"/>
    <property type="match status" value="1"/>
</dbReference>
<evidence type="ECO:0000256" key="5">
    <source>
        <dbReference type="ARBA" id="ARBA00040308"/>
    </source>
</evidence>
<evidence type="ECO:0000256" key="6">
    <source>
        <dbReference type="ARBA" id="ARBA00041819"/>
    </source>
</evidence>
<dbReference type="GO" id="GO:0004725">
    <property type="term" value="F:protein tyrosine phosphatase activity"/>
    <property type="evidence" value="ECO:0007669"/>
    <property type="project" value="UniProtKB-EC"/>
</dbReference>
<comment type="caution">
    <text evidence="10">The sequence shown here is derived from an EMBL/GenBank/DDBJ whole genome shotgun (WGS) entry which is preliminary data.</text>
</comment>
<evidence type="ECO:0000313" key="12">
    <source>
        <dbReference type="Proteomes" id="UP000095464"/>
    </source>
</evidence>
<dbReference type="RefSeq" id="WP_002507209.1">
    <property type="nucleotide sequence ID" value="NZ_CP013114.1"/>
</dbReference>
<keyword evidence="4" id="KW-0904">Protein phosphatase</keyword>
<keyword evidence="13" id="KW-1185">Reference proteome</keyword>
<evidence type="ECO:0000256" key="7">
    <source>
        <dbReference type="ARBA" id="ARBA00051722"/>
    </source>
</evidence>
<keyword evidence="3" id="KW-0378">Hydrolase</keyword>
<dbReference type="EC" id="3.1.3.48" evidence="2"/>
<comment type="similarity">
    <text evidence="1">Belongs to the low molecular weight phosphotyrosine protein phosphatase family.</text>
</comment>
<dbReference type="InterPro" id="IPR036196">
    <property type="entry name" value="Ptyr_pPase_sf"/>
</dbReference>
<evidence type="ECO:0000259" key="9">
    <source>
        <dbReference type="SMART" id="SM00226"/>
    </source>
</evidence>
<evidence type="ECO:0000313" key="13">
    <source>
        <dbReference type="Proteomes" id="UP001152422"/>
    </source>
</evidence>
<dbReference type="InterPro" id="IPR050438">
    <property type="entry name" value="LMW_PTPase"/>
</dbReference>
<dbReference type="Proteomes" id="UP001152422">
    <property type="component" value="Unassembled WGS sequence"/>
</dbReference>
<dbReference type="EMBL" id="JAMBQA010000006">
    <property type="protein sequence ID" value="MDG0846817.1"/>
    <property type="molecule type" value="Genomic_DNA"/>
</dbReference>
<dbReference type="CDD" id="cd16343">
    <property type="entry name" value="LMWPTP"/>
    <property type="match status" value="1"/>
</dbReference>
<sequence>MISVAFVCLGNICRSPMAEAIMRQRLLDRKITGLNVTSRGTGEWNLGQPPHEGTQDILTKNDIPFDNMISELFKADDDFDYIIAMDQSNVENIKQINSNINGQLYKLLDFSDMNETDVPDPYYTNNFEGVYKMVQSSCDNLIDFIVKDANLREG</sequence>
<comment type="catalytic activity">
    <reaction evidence="7">
        <text>O-phospho-L-tyrosyl-[protein] + H2O = L-tyrosyl-[protein] + phosphate</text>
        <dbReference type="Rhea" id="RHEA:10684"/>
        <dbReference type="Rhea" id="RHEA-COMP:10136"/>
        <dbReference type="Rhea" id="RHEA-COMP:20101"/>
        <dbReference type="ChEBI" id="CHEBI:15377"/>
        <dbReference type="ChEBI" id="CHEBI:43474"/>
        <dbReference type="ChEBI" id="CHEBI:46858"/>
        <dbReference type="ChEBI" id="CHEBI:61978"/>
        <dbReference type="EC" id="3.1.3.48"/>
    </reaction>
</comment>
<reference evidence="10" key="3">
    <citation type="submission" date="2022-05" db="EMBL/GenBank/DDBJ databases">
        <title>Comparative genomics of Staphylococcus equorum isolates.</title>
        <authorList>
            <person name="Luelf R.H."/>
        </authorList>
    </citation>
    <scope>NUCLEOTIDE SEQUENCE</scope>
    <source>
        <strain evidence="10">TMW 2.2497</strain>
    </source>
</reference>
<dbReference type="AlphaFoldDB" id="A0A1E5TJ15"/>
<dbReference type="Gene3D" id="3.40.50.2300">
    <property type="match status" value="1"/>
</dbReference>
<reference evidence="12" key="1">
    <citation type="submission" date="2015-11" db="EMBL/GenBank/DDBJ databases">
        <title>Genomic diversity of Staphylococcus saprophyticus strains from urinary tract infections, animal surfaces, and fermented foods.</title>
        <authorList>
            <person name="Wolfe B.E."/>
        </authorList>
    </citation>
    <scope>NUCLEOTIDE SEQUENCE [LARGE SCALE GENOMIC DNA]</scope>
    <source>
        <strain evidence="12">738_7</strain>
    </source>
</reference>
<dbReference type="PANTHER" id="PTHR11717">
    <property type="entry name" value="LOW MOLECULAR WEIGHT PROTEIN TYROSINE PHOSPHATASE"/>
    <property type="match status" value="1"/>
</dbReference>
<dbReference type="EMBL" id="LNPX01000035">
    <property type="protein sequence ID" value="OEK55811.1"/>
    <property type="molecule type" value="Genomic_DNA"/>
</dbReference>
<evidence type="ECO:0000256" key="1">
    <source>
        <dbReference type="ARBA" id="ARBA00011063"/>
    </source>
</evidence>
<name>A0A1E5TJ15_9STAP</name>